<dbReference type="EMBL" id="JAAIKR010000001">
    <property type="protein sequence ID" value="MBR9726816.1"/>
    <property type="molecule type" value="Genomic_DNA"/>
</dbReference>
<evidence type="ECO:0000256" key="2">
    <source>
        <dbReference type="SAM" id="Phobius"/>
    </source>
</evidence>
<dbReference type="Proteomes" id="UP000811844">
    <property type="component" value="Unassembled WGS sequence"/>
</dbReference>
<evidence type="ECO:0000313" key="5">
    <source>
        <dbReference type="Proteomes" id="UP000811844"/>
    </source>
</evidence>
<accession>A0ABS5HYU6</accession>
<gene>
    <name evidence="4" type="ORF">G3R48_02265</name>
</gene>
<reference evidence="4 5" key="1">
    <citation type="submission" date="2020-02" db="EMBL/GenBank/DDBJ databases">
        <title>Shewanella WXL01 sp. nov., a marine bacterium isolated from green algae in Luhuitou Fringing Reef (Northern South China Sea).</title>
        <authorList>
            <person name="Wang X."/>
        </authorList>
    </citation>
    <scope>NUCLEOTIDE SEQUENCE [LARGE SCALE GENOMIC DNA]</scope>
    <source>
        <strain evidence="4 5">MCCC 1A01895</strain>
    </source>
</reference>
<organism evidence="4 5">
    <name type="scientific">Shewanella intestini</name>
    <dbReference type="NCBI Taxonomy" id="2017544"/>
    <lineage>
        <taxon>Bacteria</taxon>
        <taxon>Pseudomonadati</taxon>
        <taxon>Pseudomonadota</taxon>
        <taxon>Gammaproteobacteria</taxon>
        <taxon>Alteromonadales</taxon>
        <taxon>Shewanellaceae</taxon>
        <taxon>Shewanella</taxon>
    </lineage>
</organism>
<dbReference type="InterPro" id="IPR003362">
    <property type="entry name" value="Bact_transf"/>
</dbReference>
<evidence type="ECO:0000256" key="1">
    <source>
        <dbReference type="ARBA" id="ARBA00006464"/>
    </source>
</evidence>
<dbReference type="Pfam" id="PF02397">
    <property type="entry name" value="Bac_transf"/>
    <property type="match status" value="1"/>
</dbReference>
<keyword evidence="2" id="KW-1133">Transmembrane helix</keyword>
<protein>
    <submittedName>
        <fullName evidence="4">WecB/TagA/CpsF family glycosyltransferase</fullName>
    </submittedName>
</protein>
<dbReference type="PANTHER" id="PTHR30576">
    <property type="entry name" value="COLANIC BIOSYNTHESIS UDP-GLUCOSE LIPID CARRIER TRANSFERASE"/>
    <property type="match status" value="1"/>
</dbReference>
<dbReference type="InterPro" id="IPR004629">
    <property type="entry name" value="WecG_TagA_CpsF"/>
</dbReference>
<name>A0ABS5HYU6_9GAMM</name>
<feature type="domain" description="Bacterial sugar transferase" evidence="3">
    <location>
        <begin position="451"/>
        <end position="639"/>
    </location>
</feature>
<keyword evidence="2" id="KW-0812">Transmembrane</keyword>
<feature type="transmembrane region" description="Helical" evidence="2">
    <location>
        <begin position="12"/>
        <end position="40"/>
    </location>
</feature>
<dbReference type="RefSeq" id="WP_153660716.1">
    <property type="nucleotide sequence ID" value="NZ_JAAIKR010000001.1"/>
</dbReference>
<sequence>MLTPITKTSFSIRLFEVLISLLLLGLLSPILVVKCLYLWVKPEPIFERISFHGLNKPFTFIAFQSGIFAKSLGLLNVIKGQLGIVGSQAQYAVVEYQPYRLRPGLMSFEHMHRRMGISYDEHIDDLKLNTHLFHYLAACLRCLVGYSLSTQYIGTISQCVSIFRVKIDNLTMSEAVNGLIHQTKNGHACAHYAFVNTDCLNIAYNNKTYRETLNHCQQVFADGSGIRLASKLLQFTLKDNVNGTDMLPLLCEQAAKEQLGIYLLGAKPQVAEQAANNLQKRFQGLTISGTHDGYFDPSHSEQLMTQINDSGAHILLVALGAPLQEAWIAKHQAQLKVKVAVGVGGLFDFYANKVSRAPLAVRQMGMEWTWRLMQEPMRMWRRYLIGNPVFTFRVIIGRLFNNHLHDSLALTQDTKPSEESLDVLSSAAYLGQSDLRKQQYFFKLMLARVSKRTFDIVAASILMLLLSPLLMFTALCIYFESRGAVLFTQTRVGLNNQPFVMWKFRSMFIDAEARLAKLTQENEMQGGVLFKLKSDPRITRVGKFIRKASIDELPQLWNVLKGDMSLVGPRPALPSEVSQYQPSDHRRLLTKPGITCIWQVSGRSDIPFERQVELDVDYLYKQSFKQDFALLLKTIPAVLFARGAY</sequence>
<feature type="transmembrane region" description="Helical" evidence="2">
    <location>
        <begin position="456"/>
        <end position="479"/>
    </location>
</feature>
<proteinExistence type="inferred from homology"/>
<evidence type="ECO:0000313" key="4">
    <source>
        <dbReference type="EMBL" id="MBR9726816.1"/>
    </source>
</evidence>
<comment type="similarity">
    <text evidence="1">Belongs to the bacterial sugar transferase family.</text>
</comment>
<comment type="caution">
    <text evidence="4">The sequence shown here is derived from an EMBL/GenBank/DDBJ whole genome shotgun (WGS) entry which is preliminary data.</text>
</comment>
<dbReference type="PANTHER" id="PTHR30576:SF10">
    <property type="entry name" value="SLL5057 PROTEIN"/>
    <property type="match status" value="1"/>
</dbReference>
<keyword evidence="5" id="KW-1185">Reference proteome</keyword>
<dbReference type="NCBIfam" id="TIGR00696">
    <property type="entry name" value="wecG_tagA_cpsF"/>
    <property type="match status" value="1"/>
</dbReference>
<dbReference type="CDD" id="cd06533">
    <property type="entry name" value="Glyco_transf_WecG_TagA"/>
    <property type="match status" value="1"/>
</dbReference>
<dbReference type="Pfam" id="PF03808">
    <property type="entry name" value="Glyco_tran_WecG"/>
    <property type="match status" value="1"/>
</dbReference>
<keyword evidence="2" id="KW-0472">Membrane</keyword>
<evidence type="ECO:0000259" key="3">
    <source>
        <dbReference type="Pfam" id="PF02397"/>
    </source>
</evidence>